<keyword evidence="2" id="KW-0378">Hydrolase</keyword>
<dbReference type="InterPro" id="IPR044894">
    <property type="entry name" value="TubC_N_sf"/>
</dbReference>
<dbReference type="GO" id="GO:0016787">
    <property type="term" value="F:hydrolase activity"/>
    <property type="evidence" value="ECO:0007669"/>
    <property type="project" value="UniProtKB-KW"/>
</dbReference>
<comment type="caution">
    <text evidence="2">The sequence shown here is derived from an EMBL/GenBank/DDBJ whole genome shotgun (WGS) entry which is preliminary data.</text>
</comment>
<dbReference type="InterPro" id="IPR001031">
    <property type="entry name" value="Thioesterase"/>
</dbReference>
<evidence type="ECO:0000313" key="3">
    <source>
        <dbReference type="Proteomes" id="UP001165384"/>
    </source>
</evidence>
<dbReference type="Gene3D" id="3.40.50.1820">
    <property type="entry name" value="alpha/beta hydrolase"/>
    <property type="match status" value="1"/>
</dbReference>
<name>A0ABS9K650_9RHOO</name>
<keyword evidence="3" id="KW-1185">Reference proteome</keyword>
<feature type="domain" description="Thioesterase TesA-like" evidence="1">
    <location>
        <begin position="79"/>
        <end position="259"/>
    </location>
</feature>
<reference evidence="2" key="1">
    <citation type="submission" date="2022-01" db="EMBL/GenBank/DDBJ databases">
        <authorList>
            <person name="Jo J.-H."/>
            <person name="Im W.-T."/>
        </authorList>
    </citation>
    <scope>NUCLEOTIDE SEQUENCE</scope>
    <source>
        <strain evidence="2">XY25</strain>
    </source>
</reference>
<dbReference type="SUPFAM" id="SSF53474">
    <property type="entry name" value="alpha/beta-Hydrolases"/>
    <property type="match status" value="1"/>
</dbReference>
<dbReference type="SMART" id="SM00824">
    <property type="entry name" value="PKS_TE"/>
    <property type="match status" value="1"/>
</dbReference>
<dbReference type="Proteomes" id="UP001165384">
    <property type="component" value="Unassembled WGS sequence"/>
</dbReference>
<sequence>MNGVAALLEELHRRDIELRVSGTRLFCSAPPGALGPELQALLRDRKQDILAFLTAAQSQAAHPPAIVPLQANGWRPPIFGAAGHNGDVFCYRALVGHLDGDQPFFGLQPPGLSGHSTPLTSIDELATYFAEQIRAFQPTGPCVIAGYCAGGAIAFELARQLIAQNVEVLRTVLFGSPSPTWYHPLPQLRLQAIEQSTRLARHARALLALPWPELRAYIDDGRQRREARRSEARQRAADPVMVRRAAVETATLQAVRRYRPGYLAGRLCLILPNHRWRHAHDRWLGWPPDLAAHTEEYCGTGDCENDEMLLAPQVAPFAGFLRRCLDIDTR</sequence>
<accession>A0ABS9K650</accession>
<organism evidence="2 3">
    <name type="scientific">Dechloromonas hankyongensis</name>
    <dbReference type="NCBI Taxonomy" id="2908002"/>
    <lineage>
        <taxon>Bacteria</taxon>
        <taxon>Pseudomonadati</taxon>
        <taxon>Pseudomonadota</taxon>
        <taxon>Betaproteobacteria</taxon>
        <taxon>Rhodocyclales</taxon>
        <taxon>Azonexaceae</taxon>
        <taxon>Dechloromonas</taxon>
    </lineage>
</organism>
<dbReference type="InterPro" id="IPR029058">
    <property type="entry name" value="AB_hydrolase_fold"/>
</dbReference>
<dbReference type="RefSeq" id="WP_275712035.1">
    <property type="nucleotide sequence ID" value="NZ_JAKLTN010000004.1"/>
</dbReference>
<proteinExistence type="predicted"/>
<dbReference type="EMBL" id="JAKLTN010000004">
    <property type="protein sequence ID" value="MCG2578647.1"/>
    <property type="molecule type" value="Genomic_DNA"/>
</dbReference>
<evidence type="ECO:0000313" key="2">
    <source>
        <dbReference type="EMBL" id="MCG2578647.1"/>
    </source>
</evidence>
<protein>
    <submittedName>
        <fullName evidence="2">Alpha/beta fold hydrolase</fullName>
    </submittedName>
</protein>
<gene>
    <name evidence="2" type="ORF">LZ012_16740</name>
</gene>
<dbReference type="Gene3D" id="1.10.10.1830">
    <property type="entry name" value="Non-ribosomal peptide synthase, adenylation domain"/>
    <property type="match status" value="1"/>
</dbReference>
<dbReference type="Pfam" id="PF00975">
    <property type="entry name" value="Thioesterase"/>
    <property type="match status" value="1"/>
</dbReference>
<evidence type="ECO:0000259" key="1">
    <source>
        <dbReference type="SMART" id="SM00824"/>
    </source>
</evidence>
<dbReference type="Pfam" id="PF18563">
    <property type="entry name" value="TubC_N"/>
    <property type="match status" value="1"/>
</dbReference>
<dbReference type="InterPro" id="IPR020802">
    <property type="entry name" value="TesA-like"/>
</dbReference>
<dbReference type="InterPro" id="IPR041464">
    <property type="entry name" value="TubC_N"/>
</dbReference>